<keyword evidence="3" id="KW-1185">Reference proteome</keyword>
<accession>D7BX08</accession>
<name>D7BX08_STRBB</name>
<organism evidence="2 3">
    <name type="scientific">Streptomyces bingchenggensis (strain BCW-1)</name>
    <dbReference type="NCBI Taxonomy" id="749414"/>
    <lineage>
        <taxon>Bacteria</taxon>
        <taxon>Bacillati</taxon>
        <taxon>Actinomycetota</taxon>
        <taxon>Actinomycetes</taxon>
        <taxon>Kitasatosporales</taxon>
        <taxon>Streptomycetaceae</taxon>
        <taxon>Streptomyces</taxon>
    </lineage>
</organism>
<gene>
    <name evidence="2" type="ordered locus">SBI_02432</name>
</gene>
<reference evidence="2 3" key="1">
    <citation type="journal article" date="2010" name="J. Bacteriol.">
        <title>Genome sequence of the milbemycin-producing bacterium Streptomyces bingchenggensis.</title>
        <authorList>
            <person name="Wang X.J."/>
            <person name="Yan Y.J."/>
            <person name="Zhang B."/>
            <person name="An J."/>
            <person name="Wang J.J."/>
            <person name="Tian J."/>
            <person name="Jiang L."/>
            <person name="Chen Y.H."/>
            <person name="Huang S.X."/>
            <person name="Yin M."/>
            <person name="Zhang J."/>
            <person name="Gao A.L."/>
            <person name="Liu C.X."/>
            <person name="Zhu Z.X."/>
            <person name="Xiang W.S."/>
        </authorList>
    </citation>
    <scope>NUCLEOTIDE SEQUENCE [LARGE SCALE GENOMIC DNA]</scope>
    <source>
        <strain evidence="2 3">BCW-1</strain>
    </source>
</reference>
<dbReference type="PATRIC" id="fig|749414.3.peg.2521"/>
<dbReference type="HOGENOM" id="CLU_2958644_0_0_11"/>
<evidence type="ECO:0000313" key="3">
    <source>
        <dbReference type="Proteomes" id="UP000000377"/>
    </source>
</evidence>
<evidence type="ECO:0000256" key="1">
    <source>
        <dbReference type="SAM" id="MobiDB-lite"/>
    </source>
</evidence>
<dbReference type="Proteomes" id="UP000000377">
    <property type="component" value="Chromosome"/>
</dbReference>
<protein>
    <submittedName>
        <fullName evidence="2">Uncharacterized protein</fullName>
    </submittedName>
</protein>
<feature type="region of interest" description="Disordered" evidence="1">
    <location>
        <begin position="1"/>
        <end position="23"/>
    </location>
</feature>
<dbReference type="KEGG" id="sbh:SBI_02432"/>
<dbReference type="EMBL" id="CP002047">
    <property type="protein sequence ID" value="ADI05553.1"/>
    <property type="molecule type" value="Genomic_DNA"/>
</dbReference>
<proteinExistence type="predicted"/>
<dbReference type="AlphaFoldDB" id="D7BX08"/>
<evidence type="ECO:0000313" key="2">
    <source>
        <dbReference type="EMBL" id="ADI05553.1"/>
    </source>
</evidence>
<sequence>MITIGGTMPLPETGAPRPPPASAPYYAEMRLDDAWYSGDRRRLARIYGTHPRPAERRRL</sequence>